<reference evidence="10 11" key="1">
    <citation type="submission" date="2016-10" db="EMBL/GenBank/DDBJ databases">
        <authorList>
            <person name="de Groot N.N."/>
        </authorList>
    </citation>
    <scope>NUCLEOTIDE SEQUENCE [LARGE SCALE GENOMIC DNA]</scope>
    <source>
        <strain evidence="10 11">CBS 141442</strain>
    </source>
</reference>
<feature type="transmembrane region" description="Helical" evidence="9">
    <location>
        <begin position="334"/>
        <end position="357"/>
    </location>
</feature>
<keyword evidence="5 8" id="KW-0812">Transmembrane</keyword>
<feature type="transmembrane region" description="Helical" evidence="9">
    <location>
        <begin position="20"/>
        <end position="42"/>
    </location>
</feature>
<feature type="transmembrane region" description="Helical" evidence="9">
    <location>
        <begin position="169"/>
        <end position="188"/>
    </location>
</feature>
<keyword evidence="6 8" id="KW-1133">Transmembrane helix</keyword>
<name>A0A1L0BU54_9ASCO</name>
<feature type="transmembrane region" description="Helical" evidence="9">
    <location>
        <begin position="123"/>
        <end position="149"/>
    </location>
</feature>
<dbReference type="Pfam" id="PF01758">
    <property type="entry name" value="SBF"/>
    <property type="match status" value="1"/>
</dbReference>
<keyword evidence="4 8" id="KW-1003">Cell membrane</keyword>
<feature type="transmembrane region" description="Helical" evidence="9">
    <location>
        <begin position="63"/>
        <end position="86"/>
    </location>
</feature>
<evidence type="ECO:0000256" key="4">
    <source>
        <dbReference type="ARBA" id="ARBA00022475"/>
    </source>
</evidence>
<evidence type="ECO:0000313" key="10">
    <source>
        <dbReference type="EMBL" id="SGZ53802.1"/>
    </source>
</evidence>
<protein>
    <submittedName>
        <fullName evidence="10">CIC11C00000000346</fullName>
    </submittedName>
</protein>
<keyword evidence="3 8" id="KW-0813">Transport</keyword>
<feature type="transmembrane region" description="Helical" evidence="9">
    <location>
        <begin position="92"/>
        <end position="111"/>
    </location>
</feature>
<dbReference type="GO" id="GO:0015104">
    <property type="term" value="F:antimonite transmembrane transporter activity"/>
    <property type="evidence" value="ECO:0007669"/>
    <property type="project" value="TreeGrafter"/>
</dbReference>
<evidence type="ECO:0000256" key="3">
    <source>
        <dbReference type="ARBA" id="ARBA00022448"/>
    </source>
</evidence>
<dbReference type="GO" id="GO:0015297">
    <property type="term" value="F:antiporter activity"/>
    <property type="evidence" value="ECO:0007669"/>
    <property type="project" value="UniProtKB-UniRule"/>
</dbReference>
<accession>A0A1L0BU54</accession>
<dbReference type="OrthoDB" id="187348at2759"/>
<keyword evidence="11" id="KW-1185">Reference proteome</keyword>
<dbReference type="PANTHER" id="PTHR43057">
    <property type="entry name" value="ARSENITE EFFLUX TRANSPORTER"/>
    <property type="match status" value="1"/>
</dbReference>
<evidence type="ECO:0000256" key="9">
    <source>
        <dbReference type="SAM" id="Phobius"/>
    </source>
</evidence>
<dbReference type="NCBIfam" id="TIGR00832">
    <property type="entry name" value="acr3"/>
    <property type="match status" value="1"/>
</dbReference>
<evidence type="ECO:0000256" key="6">
    <source>
        <dbReference type="ARBA" id="ARBA00022989"/>
    </source>
</evidence>
<organism evidence="10 11">
    <name type="scientific">Sungouiella intermedia</name>
    <dbReference type="NCBI Taxonomy" id="45354"/>
    <lineage>
        <taxon>Eukaryota</taxon>
        <taxon>Fungi</taxon>
        <taxon>Dikarya</taxon>
        <taxon>Ascomycota</taxon>
        <taxon>Saccharomycotina</taxon>
        <taxon>Pichiomycetes</taxon>
        <taxon>Metschnikowiaceae</taxon>
        <taxon>Sungouiella</taxon>
    </lineage>
</organism>
<proteinExistence type="inferred from homology"/>
<evidence type="ECO:0000256" key="8">
    <source>
        <dbReference type="PIRNR" id="PIRNR005508"/>
    </source>
</evidence>
<feature type="transmembrane region" description="Helical" evidence="9">
    <location>
        <begin position="241"/>
        <end position="259"/>
    </location>
</feature>
<sequence>MTLGILLSEYVPSSRSAFEGSQVIGVPVPLAIGMIIMMLPPLCKVRWENFFRFFSLNMYLHQILVSVVLNWVLSPLLMFGLSWATLFDKPEYRNGIIMIGLARCIAMVLVWNDLAGGDLDLCAVIVIVNSMLQIVMYAPYQILFCYAITGDYSKAGASGVTYSVVAKSVVFFLGIPLAIGLVVRLLAISTIGINQYNRRVMPFISPWALIGLIYTIVVIFIERGHYFIRDIGSGIRCFVPLTLYFFISWFGVFFGMRWYSGRTRVMEASGDGAEETLLCGCEKNTVENEIRWKWRCGASYSETVTQTFTSASNNFELSLAIAISLYGSGSKESIAATFGPLLEVPILLILCFVAQYYRLKFLWRDIDGQGHKVNNC</sequence>
<gene>
    <name evidence="10" type="ORF">SAMEA4029010_CIC11G00000000346</name>
</gene>
<comment type="subcellular location">
    <subcellularLocation>
        <location evidence="1 8">Cell membrane</location>
        <topology evidence="1 8">Multi-pass membrane protein</topology>
    </subcellularLocation>
</comment>
<evidence type="ECO:0000256" key="2">
    <source>
        <dbReference type="ARBA" id="ARBA00010110"/>
    </source>
</evidence>
<evidence type="ECO:0000256" key="1">
    <source>
        <dbReference type="ARBA" id="ARBA00004651"/>
    </source>
</evidence>
<dbReference type="GO" id="GO:0005886">
    <property type="term" value="C:plasma membrane"/>
    <property type="evidence" value="ECO:0007669"/>
    <property type="project" value="UniProtKB-SubCell"/>
</dbReference>
<keyword evidence="7 8" id="KW-0472">Membrane</keyword>
<dbReference type="GO" id="GO:0015105">
    <property type="term" value="F:arsenite transmembrane transporter activity"/>
    <property type="evidence" value="ECO:0007669"/>
    <property type="project" value="TreeGrafter"/>
</dbReference>
<dbReference type="InterPro" id="IPR004706">
    <property type="entry name" value="Arsenical-R_Acr3"/>
</dbReference>
<dbReference type="Gene3D" id="1.20.1530.20">
    <property type="match status" value="1"/>
</dbReference>
<dbReference type="STRING" id="45354.A0A1L0BU54"/>
<dbReference type="PIRSF" id="PIRSF005508">
    <property type="entry name" value="Acr3"/>
    <property type="match status" value="1"/>
</dbReference>
<dbReference type="EMBL" id="LT635759">
    <property type="protein sequence ID" value="SGZ53802.1"/>
    <property type="molecule type" value="Genomic_DNA"/>
</dbReference>
<dbReference type="InterPro" id="IPR038770">
    <property type="entry name" value="Na+/solute_symporter_sf"/>
</dbReference>
<comment type="similarity">
    <text evidence="2 8">Belongs to the arsenical resistance-3 (ACR3) (TC 2.A.59) family.</text>
</comment>
<evidence type="ECO:0000313" key="11">
    <source>
        <dbReference type="Proteomes" id="UP000182334"/>
    </source>
</evidence>
<feature type="transmembrane region" description="Helical" evidence="9">
    <location>
        <begin position="200"/>
        <end position="221"/>
    </location>
</feature>
<dbReference type="Proteomes" id="UP000182334">
    <property type="component" value="Chromosome IV"/>
</dbReference>
<dbReference type="InterPro" id="IPR002657">
    <property type="entry name" value="BilAc:Na_symport/Acr3"/>
</dbReference>
<evidence type="ECO:0000256" key="5">
    <source>
        <dbReference type="ARBA" id="ARBA00022692"/>
    </source>
</evidence>
<dbReference type="PANTHER" id="PTHR43057:SF1">
    <property type="entry name" value="ARSENICAL-RESISTANCE PROTEIN 3"/>
    <property type="match status" value="1"/>
</dbReference>
<evidence type="ECO:0000256" key="7">
    <source>
        <dbReference type="ARBA" id="ARBA00023136"/>
    </source>
</evidence>
<dbReference type="AlphaFoldDB" id="A0A1L0BU54"/>